<evidence type="ECO:0000313" key="2">
    <source>
        <dbReference type="Proteomes" id="UP000014974"/>
    </source>
</evidence>
<dbReference type="AlphaFoldDB" id="S7VEG5"/>
<name>S7VEG5_9BACT</name>
<comment type="caution">
    <text evidence="1">The sequence shown here is derived from an EMBL/GenBank/DDBJ whole genome shotgun (WGS) entry which is preliminary data.</text>
</comment>
<evidence type="ECO:0000313" key="1">
    <source>
        <dbReference type="EMBL" id="EPR68421.1"/>
    </source>
</evidence>
<dbReference type="Proteomes" id="UP000014974">
    <property type="component" value="Unassembled WGS sequence"/>
</dbReference>
<reference evidence="1 2" key="1">
    <citation type="journal article" date="2013" name="Genome Announc.">
        <title>Draft Genome Sequence of Cyclobacterium qasimii Strain M12-11BT, Isolated from Arctic Marine Sediment.</title>
        <authorList>
            <person name="Shivaji S."/>
            <person name="Ara S."/>
            <person name="Singh A."/>
            <person name="Kumar Pinnaka A."/>
        </authorList>
    </citation>
    <scope>NUCLEOTIDE SEQUENCE [LARGE SCALE GENOMIC DNA]</scope>
    <source>
        <strain evidence="1 2">M12-11B</strain>
    </source>
</reference>
<accession>S7VEG5</accession>
<gene>
    <name evidence="1" type="ORF">ADICYQ_2516</name>
</gene>
<protein>
    <submittedName>
        <fullName evidence="1">Uncharacterized protein</fullName>
    </submittedName>
</protein>
<sequence length="55" mass="6329">MEELPEKMRSALTAWVWKDIGLCGSFYKQKLISLKPHKKSSMLLPSCAFWIASKN</sequence>
<organism evidence="1 2">
    <name type="scientific">Cyclobacterium qasimii M12-11B</name>
    <dbReference type="NCBI Taxonomy" id="641524"/>
    <lineage>
        <taxon>Bacteria</taxon>
        <taxon>Pseudomonadati</taxon>
        <taxon>Bacteroidota</taxon>
        <taxon>Cytophagia</taxon>
        <taxon>Cytophagales</taxon>
        <taxon>Cyclobacteriaceae</taxon>
        <taxon>Cyclobacterium</taxon>
    </lineage>
</organism>
<proteinExistence type="predicted"/>
<dbReference type="EMBL" id="ATNM01000099">
    <property type="protein sequence ID" value="EPR68421.1"/>
    <property type="molecule type" value="Genomic_DNA"/>
</dbReference>